<dbReference type="SUPFAM" id="SSF51126">
    <property type="entry name" value="Pectin lyase-like"/>
    <property type="match status" value="1"/>
</dbReference>
<dbReference type="Pfam" id="PF22562">
    <property type="entry name" value="UBA_7"/>
    <property type="match status" value="1"/>
</dbReference>
<dbReference type="InterPro" id="IPR013078">
    <property type="entry name" value="His_Pase_superF_clade-1"/>
</dbReference>
<dbReference type="SUPFAM" id="SSF53254">
    <property type="entry name" value="Phosphoglycerate mutase-like"/>
    <property type="match status" value="1"/>
</dbReference>
<dbReference type="InterPro" id="IPR009097">
    <property type="entry name" value="Cyclic_Pdiesterase"/>
</dbReference>
<dbReference type="Gene3D" id="2.30.30.40">
    <property type="entry name" value="SH3 Domains"/>
    <property type="match status" value="1"/>
</dbReference>
<organism evidence="8 9">
    <name type="scientific">Mizuhopecten yessoensis</name>
    <name type="common">Japanese scallop</name>
    <name type="synonym">Patinopecten yessoensis</name>
    <dbReference type="NCBI Taxonomy" id="6573"/>
    <lineage>
        <taxon>Eukaryota</taxon>
        <taxon>Metazoa</taxon>
        <taxon>Spiralia</taxon>
        <taxon>Lophotrochozoa</taxon>
        <taxon>Mollusca</taxon>
        <taxon>Bivalvia</taxon>
        <taxon>Autobranchia</taxon>
        <taxon>Pteriomorphia</taxon>
        <taxon>Pectinida</taxon>
        <taxon>Pectinoidea</taxon>
        <taxon>Pectinidae</taxon>
        <taxon>Mizuhopecten</taxon>
    </lineage>
</organism>
<dbReference type="STRING" id="6573.A0A210QBW9"/>
<dbReference type="OrthoDB" id="414418at2759"/>
<dbReference type="PROSITE" id="PS50002">
    <property type="entry name" value="SH3"/>
    <property type="match status" value="1"/>
</dbReference>
<comment type="caution">
    <text evidence="8">The sequence shown here is derived from an EMBL/GenBank/DDBJ whole genome shotgun (WGS) entry which is preliminary data.</text>
</comment>
<dbReference type="AlphaFoldDB" id="A0A210QBW9"/>
<evidence type="ECO:0000259" key="6">
    <source>
        <dbReference type="PROSITE" id="PS50002"/>
    </source>
</evidence>
<gene>
    <name evidence="8" type="ORF">KP79_PYT16808</name>
</gene>
<reference evidence="8 9" key="1">
    <citation type="journal article" date="2017" name="Nat. Ecol. Evol.">
        <title>Scallop genome provides insights into evolution of bilaterian karyotype and development.</title>
        <authorList>
            <person name="Wang S."/>
            <person name="Zhang J."/>
            <person name="Jiao W."/>
            <person name="Li J."/>
            <person name="Xun X."/>
            <person name="Sun Y."/>
            <person name="Guo X."/>
            <person name="Huan P."/>
            <person name="Dong B."/>
            <person name="Zhang L."/>
            <person name="Hu X."/>
            <person name="Sun X."/>
            <person name="Wang J."/>
            <person name="Zhao C."/>
            <person name="Wang Y."/>
            <person name="Wang D."/>
            <person name="Huang X."/>
            <person name="Wang R."/>
            <person name="Lv J."/>
            <person name="Li Y."/>
            <person name="Zhang Z."/>
            <person name="Liu B."/>
            <person name="Lu W."/>
            <person name="Hui Y."/>
            <person name="Liang J."/>
            <person name="Zhou Z."/>
            <person name="Hou R."/>
            <person name="Li X."/>
            <person name="Liu Y."/>
            <person name="Li H."/>
            <person name="Ning X."/>
            <person name="Lin Y."/>
            <person name="Zhao L."/>
            <person name="Xing Q."/>
            <person name="Dou J."/>
            <person name="Li Y."/>
            <person name="Mao J."/>
            <person name="Guo H."/>
            <person name="Dou H."/>
            <person name="Li T."/>
            <person name="Mu C."/>
            <person name="Jiang W."/>
            <person name="Fu Q."/>
            <person name="Fu X."/>
            <person name="Miao Y."/>
            <person name="Liu J."/>
            <person name="Yu Q."/>
            <person name="Li R."/>
            <person name="Liao H."/>
            <person name="Li X."/>
            <person name="Kong Y."/>
            <person name="Jiang Z."/>
            <person name="Chourrout D."/>
            <person name="Li R."/>
            <person name="Bao Z."/>
        </authorList>
    </citation>
    <scope>NUCLEOTIDE SEQUENCE [LARGE SCALE GENOMIC DNA]</scope>
    <source>
        <strain evidence="8 9">PY_sf001</strain>
    </source>
</reference>
<feature type="domain" description="SH3" evidence="6">
    <location>
        <begin position="236"/>
        <end position="301"/>
    </location>
</feature>
<dbReference type="Proteomes" id="UP000242188">
    <property type="component" value="Unassembled WGS sequence"/>
</dbReference>
<dbReference type="PROSITE" id="PS50030">
    <property type="entry name" value="UBA"/>
    <property type="match status" value="1"/>
</dbReference>
<comment type="subcellular location">
    <subcellularLocation>
        <location evidence="1">Cytoplasm</location>
    </subcellularLocation>
</comment>
<dbReference type="Pfam" id="PF14604">
    <property type="entry name" value="SH3_9"/>
    <property type="match status" value="1"/>
</dbReference>
<dbReference type="InterPro" id="IPR029033">
    <property type="entry name" value="His_PPase_superfam"/>
</dbReference>
<dbReference type="SUPFAM" id="SSF50044">
    <property type="entry name" value="SH3-domain"/>
    <property type="match status" value="1"/>
</dbReference>
<dbReference type="CDD" id="cd14301">
    <property type="entry name" value="UBA_UBS3B"/>
    <property type="match status" value="1"/>
</dbReference>
<dbReference type="InterPro" id="IPR001452">
    <property type="entry name" value="SH3_domain"/>
</dbReference>
<evidence type="ECO:0000256" key="4">
    <source>
        <dbReference type="PROSITE-ProRule" id="PRU00192"/>
    </source>
</evidence>
<evidence type="ECO:0000259" key="7">
    <source>
        <dbReference type="PROSITE" id="PS50030"/>
    </source>
</evidence>
<feature type="compositionally biased region" description="Basic and acidic residues" evidence="5">
    <location>
        <begin position="11"/>
        <end position="23"/>
    </location>
</feature>
<dbReference type="GO" id="GO:0005737">
    <property type="term" value="C:cytoplasm"/>
    <property type="evidence" value="ECO:0007669"/>
    <property type="project" value="UniProtKB-SubCell"/>
</dbReference>
<evidence type="ECO:0000256" key="1">
    <source>
        <dbReference type="ARBA" id="ARBA00004496"/>
    </source>
</evidence>
<evidence type="ECO:0000313" key="9">
    <source>
        <dbReference type="Proteomes" id="UP000242188"/>
    </source>
</evidence>
<dbReference type="InterPro" id="IPR036028">
    <property type="entry name" value="SH3-like_dom_sf"/>
</dbReference>
<keyword evidence="3" id="KW-0963">Cytoplasm</keyword>
<dbReference type="Pfam" id="PF00300">
    <property type="entry name" value="His_Phos_1"/>
    <property type="match status" value="1"/>
</dbReference>
<dbReference type="Gene3D" id="1.10.8.10">
    <property type="entry name" value="DNA helicase RuvA subunit, C-terminal domain"/>
    <property type="match status" value="1"/>
</dbReference>
<evidence type="ECO:0000256" key="3">
    <source>
        <dbReference type="ARBA" id="ARBA00022490"/>
    </source>
</evidence>
<dbReference type="FunFam" id="1.10.8.10:FF:000053">
    <property type="entry name" value="Ubiquitin-associated and SH3 domain-containing, A"/>
    <property type="match status" value="1"/>
</dbReference>
<dbReference type="InterPro" id="IPR011050">
    <property type="entry name" value="Pectin_lyase_fold/virulence"/>
</dbReference>
<evidence type="ECO:0000256" key="5">
    <source>
        <dbReference type="SAM" id="MobiDB-lite"/>
    </source>
</evidence>
<dbReference type="CDD" id="cd07067">
    <property type="entry name" value="HP_PGM_like"/>
    <property type="match status" value="1"/>
</dbReference>
<keyword evidence="2 4" id="KW-0728">SH3 domain</keyword>
<protein>
    <submittedName>
        <fullName evidence="8">Protein UBASH3A-like</fullName>
    </submittedName>
</protein>
<evidence type="ECO:0000256" key="2">
    <source>
        <dbReference type="ARBA" id="ARBA00022443"/>
    </source>
</evidence>
<accession>A0A210QBW9</accession>
<dbReference type="Gene3D" id="3.90.1140.10">
    <property type="entry name" value="Cyclic phosphodiesterase"/>
    <property type="match status" value="1"/>
</dbReference>
<feature type="region of interest" description="Disordered" evidence="5">
    <location>
        <begin position="1"/>
        <end position="23"/>
    </location>
</feature>
<feature type="domain" description="UBA" evidence="7">
    <location>
        <begin position="11"/>
        <end position="60"/>
    </location>
</feature>
<dbReference type="PANTHER" id="PTHR16469">
    <property type="entry name" value="UBIQUITIN-ASSOCIATED AND SH3 DOMAIN-CONTAINING BA-RELATED"/>
    <property type="match status" value="1"/>
</dbReference>
<dbReference type="EMBL" id="NEDP02004233">
    <property type="protein sequence ID" value="OWF46221.1"/>
    <property type="molecule type" value="Genomic_DNA"/>
</dbReference>
<proteinExistence type="predicted"/>
<dbReference type="SUPFAM" id="SSF46934">
    <property type="entry name" value="UBA-like"/>
    <property type="match status" value="1"/>
</dbReference>
<name>A0A210QBW9_MIZYE</name>
<dbReference type="PANTHER" id="PTHR16469:SF27">
    <property type="entry name" value="UBIQUITIN-ASSOCIATED AND SH3 DOMAIN-CONTAINING BA-RELATED"/>
    <property type="match status" value="1"/>
</dbReference>
<dbReference type="InterPro" id="IPR051710">
    <property type="entry name" value="Phosphatase_SH3-domain"/>
</dbReference>
<dbReference type="InterPro" id="IPR009060">
    <property type="entry name" value="UBA-like_sf"/>
</dbReference>
<sequence length="879" mass="100769">MASGVLPTRHRRDESIKRQKSKSDRDILLQMGFSKQRAEKAIASTGDRGVQLASDWLLSHVNDPHLDENKGREYILYLVPQGALQKQIVEFAEKSLNSCGWNGSHAYFPHITLCPFFTVEDCKVHEVTSAVQKLQTKLRQAPDRMKLDFFSQVNFIGLFVQEDFYRFLSDVTNQVGDELNKSGVKFEPHKKQLHMTLAYQYQVDQHDKLLTMAKEINLDADVRWDFRLYSRDITRAHCEVRKVLKAYTTQHGDELELIDGDFVYVEPSEIQESKDGWYKGISWLTGNSGYFPGTYTQRTADTRTWTLHRSLPMEAMVELHQGATPINPKGVPPLITQDATPLVSLGATPTYPKGANPSIPHGTTPLIPQGATPIILQSNGFTLEVLDDTYDNLWHDNKGYAQVKKRSPLSEPDRCEPRKLFVVRHGERVDFTVGKDWFDMCFDEEGNYKRNNLNLLRELPKRKTHLEYIKDPPLTVIGHYQAKLTAENLLESGVTVFCIYCSPSLRCVQTATEIFKVFNLPWKLRIEPGLYEWTGYQAGVPRWMSPSELLQHGYPVDTTYVPQYPREKLQEDEPVEVLYARSTETSKQILKNHELEGGNLLFVGHAGTLELSTRLLVGRGARNLNDYKQILPKVPYCCLCAIEEDPARKKWTFIEPPALPLTHSRNYSQKIITLRQTSNHYTVTDDTMTSNHYTVTDHTMTSNHYTVTDQTMTSNHYTVTDQTMTSNHYTVTDQTMTSNHYTVTDQTMTSNHYTVTDQTMTSNHYTVTDQTMTSNHYTVTDQTMTSNHYTVTDQTMTSNHYTVTDQTMTSNHYTVTDQTMTSNHYTTRTSNDYAVTDQDLQPLHCNRTDRDLNSLHCNRTDQDLQTLHCNRPEPPITTL</sequence>
<evidence type="ECO:0000313" key="8">
    <source>
        <dbReference type="EMBL" id="OWF46221.1"/>
    </source>
</evidence>
<dbReference type="InterPro" id="IPR015940">
    <property type="entry name" value="UBA"/>
</dbReference>
<dbReference type="SUPFAM" id="SSF55144">
    <property type="entry name" value="LigT-like"/>
    <property type="match status" value="1"/>
</dbReference>
<keyword evidence="9" id="KW-1185">Reference proteome</keyword>
<dbReference type="Gene3D" id="3.40.50.1240">
    <property type="entry name" value="Phosphoglycerate mutase-like"/>
    <property type="match status" value="1"/>
</dbReference>